<dbReference type="Proteomes" id="UP000254802">
    <property type="component" value="Unassembled WGS sequence"/>
</dbReference>
<proteinExistence type="predicted"/>
<evidence type="ECO:0000313" key="1">
    <source>
        <dbReference type="EMBL" id="STY61514.1"/>
    </source>
</evidence>
<name>A0A378MZG4_MANHA</name>
<organism evidence="1 2">
    <name type="scientific">Mannheimia haemolytica</name>
    <name type="common">Pasteurella haemolytica</name>
    <dbReference type="NCBI Taxonomy" id="75985"/>
    <lineage>
        <taxon>Bacteria</taxon>
        <taxon>Pseudomonadati</taxon>
        <taxon>Pseudomonadota</taxon>
        <taxon>Gammaproteobacteria</taxon>
        <taxon>Pasteurellales</taxon>
        <taxon>Pasteurellaceae</taxon>
        <taxon>Mannheimia</taxon>
    </lineage>
</organism>
<accession>A0A378MZG4</accession>
<dbReference type="EMBL" id="UGPN01000002">
    <property type="protein sequence ID" value="STY61514.1"/>
    <property type="molecule type" value="Genomic_DNA"/>
</dbReference>
<protein>
    <submittedName>
        <fullName evidence="1">Uncharacterized protein</fullName>
    </submittedName>
</protein>
<reference evidence="1 2" key="1">
    <citation type="submission" date="2018-06" db="EMBL/GenBank/DDBJ databases">
        <authorList>
            <consortium name="Pathogen Informatics"/>
            <person name="Doyle S."/>
        </authorList>
    </citation>
    <scope>NUCLEOTIDE SEQUENCE [LARGE SCALE GENOMIC DNA]</scope>
    <source>
        <strain evidence="1 2">NCTC10638</strain>
    </source>
</reference>
<sequence>MSDQIDRANELAEKAERQHLQKFCKIRPLAPASLSVRTVASQSPKNAEKWLSAAPVVLNAKPFTSISKKATADD</sequence>
<gene>
    <name evidence="1" type="ORF">NCTC10638_02731</name>
</gene>
<evidence type="ECO:0000313" key="2">
    <source>
        <dbReference type="Proteomes" id="UP000254802"/>
    </source>
</evidence>
<dbReference type="AlphaFoldDB" id="A0A378MZG4"/>